<organismHost>
    <name type="scientific">Pan troglodytes</name>
    <name type="common">Chimpanzee</name>
    <dbReference type="NCBI Taxonomy" id="9598"/>
</organismHost>
<proteinExistence type="predicted"/>
<dbReference type="EMBL" id="KF741899">
    <property type="protein sequence ID" value="AHF95292.1"/>
    <property type="molecule type" value="Genomic_DNA"/>
</dbReference>
<organismHost>
    <name type="scientific">Homo sapiens</name>
    <name type="common">Human</name>
    <dbReference type="NCBI Taxonomy" id="9606"/>
</organismHost>
<reference evidence="1" key="1">
    <citation type="submission" date="2013-10" db="EMBL/GenBank/DDBJ databases">
        <title>Interrelationship between qHBsAg, HBV DNA load, genotypes in Patients with chronic hepatitis B virus infection.</title>
        <authorList>
            <person name="Mustafa M.I."/>
            <person name="Chee H.Y."/>
            <person name="Neamah Q."/>
            <person name="Hudu S.A."/>
        </authorList>
    </citation>
    <scope>NUCLEOTIDE SEQUENCE</scope>
    <source>
        <strain evidence="1">Q47_C</strain>
    </source>
</reference>
<gene>
    <name evidence="1" type="primary">S</name>
</gene>
<evidence type="ECO:0000313" key="1">
    <source>
        <dbReference type="EMBL" id="AHF95292.1"/>
    </source>
</evidence>
<organism evidence="1">
    <name type="scientific">Hepatitis B virus</name>
    <name type="common">HBV</name>
    <dbReference type="NCBI Taxonomy" id="10407"/>
    <lineage>
        <taxon>Viruses</taxon>
        <taxon>Riboviria</taxon>
        <taxon>Pararnavirae</taxon>
        <taxon>Artverviricota</taxon>
        <taxon>Revtraviricetes</taxon>
        <taxon>Blubervirales</taxon>
        <taxon>Hepadnaviridae</taxon>
        <taxon>Orthohepadnavirus</taxon>
        <taxon>Orthohepadnavirus hominoidei</taxon>
    </lineage>
</organism>
<name>W0JER5_HBV</name>
<feature type="non-terminal residue" evidence="1">
    <location>
        <position position="187"/>
    </location>
</feature>
<feature type="non-terminal residue" evidence="1">
    <location>
        <position position="1"/>
    </location>
</feature>
<protein>
    <submittedName>
        <fullName evidence="1">Small S protein</fullName>
    </submittedName>
</protein>
<sequence>MCRSSQYHRVWTRGGLLSIFWGEHPRVLARIRSPQPPITHQPLVLQFVLAIAGCVCGVLSYSSSSCCYASSSCWFFWTTKVCCPFVLYFQEHQLPARDHARPARLLLKEPLCFPLVAVQNLRTDTALVFPSHHLGLSQDSYGSGPQSVSPGSVYWCHLFSGSWGFPPLFGFQLYGLCGIGGQVCYNI</sequence>
<accession>W0JER5</accession>